<dbReference type="PANTHER" id="PTHR12553">
    <property type="entry name" value="ZINC PHOSPHODIESTERASE ELAC PROTEIN 2"/>
    <property type="match status" value="1"/>
</dbReference>
<keyword evidence="10" id="KW-0862">Zinc</keyword>
<evidence type="ECO:0000256" key="9">
    <source>
        <dbReference type="ARBA" id="ARBA00022801"/>
    </source>
</evidence>
<protein>
    <recommendedName>
        <fullName evidence="4">ribonuclease Z</fullName>
        <ecNumber evidence="4">3.1.26.11</ecNumber>
    </recommendedName>
</protein>
<keyword evidence="7" id="KW-0479">Metal-binding</keyword>
<keyword evidence="5" id="KW-0819">tRNA processing</keyword>
<evidence type="ECO:0000313" key="14">
    <source>
        <dbReference type="Proteomes" id="UP001214603"/>
    </source>
</evidence>
<organism evidence="13 14">
    <name type="scientific">Malassezia obtusa</name>
    <dbReference type="NCBI Taxonomy" id="76774"/>
    <lineage>
        <taxon>Eukaryota</taxon>
        <taxon>Fungi</taxon>
        <taxon>Dikarya</taxon>
        <taxon>Basidiomycota</taxon>
        <taxon>Ustilaginomycotina</taxon>
        <taxon>Malasseziomycetes</taxon>
        <taxon>Malasseziales</taxon>
        <taxon>Malasseziaceae</taxon>
        <taxon>Malassezia</taxon>
    </lineage>
</organism>
<dbReference type="InterPro" id="IPR027794">
    <property type="entry name" value="tRNase_Z_dom"/>
</dbReference>
<comment type="cofactor">
    <cofactor evidence="2">
        <name>Zn(2+)</name>
        <dbReference type="ChEBI" id="CHEBI:29105"/>
    </cofactor>
</comment>
<dbReference type="PANTHER" id="PTHR12553:SF49">
    <property type="entry name" value="ZINC PHOSPHODIESTERASE ELAC PROTEIN 2"/>
    <property type="match status" value="1"/>
</dbReference>
<dbReference type="SMART" id="SM00849">
    <property type="entry name" value="Lactamase_B"/>
    <property type="match status" value="1"/>
</dbReference>
<dbReference type="Gene3D" id="3.60.15.10">
    <property type="entry name" value="Ribonuclease Z/Hydroxyacylglutathione hydrolase-like"/>
    <property type="match status" value="2"/>
</dbReference>
<evidence type="ECO:0000256" key="3">
    <source>
        <dbReference type="ARBA" id="ARBA00007823"/>
    </source>
</evidence>
<comment type="similarity">
    <text evidence="3">Belongs to the RNase Z family.</text>
</comment>
<dbReference type="Pfam" id="PF13691">
    <property type="entry name" value="Lactamase_B_4"/>
    <property type="match status" value="1"/>
</dbReference>
<comment type="catalytic activity">
    <reaction evidence="1">
        <text>Endonucleolytic cleavage of RNA, removing extra 3' nucleotides from tRNA precursor, generating 3' termini of tRNAs. A 3'-hydroxy group is left at the tRNA terminus and a 5'-phosphoryl group is left at the trailer molecule.</text>
        <dbReference type="EC" id="3.1.26.11"/>
    </reaction>
</comment>
<evidence type="ECO:0000256" key="5">
    <source>
        <dbReference type="ARBA" id="ARBA00022694"/>
    </source>
</evidence>
<dbReference type="GO" id="GO:1990180">
    <property type="term" value="P:mitochondrial tRNA 3'-end processing"/>
    <property type="evidence" value="ECO:0007669"/>
    <property type="project" value="TreeGrafter"/>
</dbReference>
<gene>
    <name evidence="13" type="ORF">MOBT1_002262</name>
</gene>
<sequence>MGSSTLRVLTAPASDTSEVPTVVLQCDATKYMFNAGEGTTRSSAQRKSSNARVDHLFLSRIASETIGGIPGLLMTMADGGKKSVDVHGPPNTRYALATTRFYAKRDTMNVGVHEVSLRAHAQPCFEDEHISVYAVPLVPAGTTLPDTPASSATYDANAEPWRNPKWTPTNLCGAEADKWYTSVLEDAWGAKYAGDSRAWTPSRISHTLPCPPLPPTDATGIEPGRQAPVLAYICAGATQRGKFDAKRAAALGIAPGPDFARLTRGEDVQIHRPVEWASLNDAQRSQWLRSRSSKRAQKNQPAHDVPEYPLEDVTLHSHDVVGAARAGPVFFYMTLPTPAYIDALLHPSVQEAFAPYTHSANAARTPEQRKTPHVIIHAAPRTVLEDARYVAWTQSFGPDCHHLFANKEHCADRLMYTSSALTLLRLSRLDKTMYSVPGYALAPGAACQDKGTMPIAEDMLIPLQPRAPPKQLPPSAPPFDAPLEEMEKRLTLHATPEAAAAWAQYEDAVAQAHASPSATGHSSADDLTFTTLGTGSSAPSKYRNVLSTLVHVPDLGYILLDAGEGTFFQLARRFGPGEHGWHGVGIDRVLRELRMVFVSHIHGDHHMGVARLLLERRKRHGTHPLYFFSNNYTRFYLREYHQLESLGFDEPNGVLAVDNEDIDFQHGVDPERSEARGLSRSRADTQRVLESAKRDLQMRAIRTAPVVHRTSHCYGLVLEHASGWKLVFSGDTMPCPALVEAGRGATVLIHEATMQDDEQELAHAKGHSTVGQAVQIAQEMRAEHLLLTHFSQRYPKFARINTGTSALPIGIAFDMMHITPKQIRQAKHQLPALQALFAAEHQDDSDAESEDAEAPPAKKPRDQPQLVRKNVKEFLWRYVVLSLYVSCSSSDSVGSAPSHPPSELSVQQGIAQALQTMHGVVGSAFAVDVLYVGAPLGVDEGAHVADAVVRVPADHVDEFLGALSSVDPAARTTLTGGQPMRVSVSSVSHNLAMLTSNARAWVMSKLR</sequence>
<dbReference type="CDD" id="cd07718">
    <property type="entry name" value="RNaseZ_ELAC1_ELAC2-C-term-like_MBL-fold"/>
    <property type="match status" value="1"/>
</dbReference>
<feature type="region of interest" description="Disordered" evidence="11">
    <location>
        <begin position="841"/>
        <end position="864"/>
    </location>
</feature>
<keyword evidence="6" id="KW-0540">Nuclease</keyword>
<evidence type="ECO:0000256" key="4">
    <source>
        <dbReference type="ARBA" id="ARBA00012477"/>
    </source>
</evidence>
<dbReference type="InterPro" id="IPR036866">
    <property type="entry name" value="RibonucZ/Hydroxyglut_hydro"/>
</dbReference>
<feature type="compositionally biased region" description="Acidic residues" evidence="11">
    <location>
        <begin position="843"/>
        <end position="853"/>
    </location>
</feature>
<dbReference type="Pfam" id="PF12706">
    <property type="entry name" value="Lactamase_B_2"/>
    <property type="match status" value="1"/>
</dbReference>
<dbReference type="InterPro" id="IPR001279">
    <property type="entry name" value="Metallo-B-lactamas"/>
</dbReference>
<dbReference type="GO" id="GO:0046872">
    <property type="term" value="F:metal ion binding"/>
    <property type="evidence" value="ECO:0007669"/>
    <property type="project" value="UniProtKB-KW"/>
</dbReference>
<dbReference type="SUPFAM" id="SSF56281">
    <property type="entry name" value="Metallo-hydrolase/oxidoreductase"/>
    <property type="match status" value="2"/>
</dbReference>
<evidence type="ECO:0000313" key="13">
    <source>
        <dbReference type="EMBL" id="WFD03571.1"/>
    </source>
</evidence>
<dbReference type="AlphaFoldDB" id="A0AAF0E0K2"/>
<keyword evidence="14" id="KW-1185">Reference proteome</keyword>
<reference evidence="13" key="1">
    <citation type="submission" date="2023-03" db="EMBL/GenBank/DDBJ databases">
        <title>Mating type loci evolution in Malassezia.</title>
        <authorList>
            <person name="Coelho M.A."/>
        </authorList>
    </citation>
    <scope>NUCLEOTIDE SEQUENCE</scope>
    <source>
        <strain evidence="13">CBS 7876</strain>
    </source>
</reference>
<evidence type="ECO:0000256" key="2">
    <source>
        <dbReference type="ARBA" id="ARBA00001947"/>
    </source>
</evidence>
<evidence type="ECO:0000259" key="12">
    <source>
        <dbReference type="SMART" id="SM00849"/>
    </source>
</evidence>
<name>A0AAF0E0K2_9BASI</name>
<dbReference type="EMBL" id="CP119937">
    <property type="protein sequence ID" value="WFD03571.1"/>
    <property type="molecule type" value="Genomic_DNA"/>
</dbReference>
<evidence type="ECO:0000256" key="8">
    <source>
        <dbReference type="ARBA" id="ARBA00022759"/>
    </source>
</evidence>
<dbReference type="InterPro" id="IPR047151">
    <property type="entry name" value="RNZ2-like"/>
</dbReference>
<dbReference type="GO" id="GO:0042781">
    <property type="term" value="F:3'-tRNA processing endoribonuclease activity"/>
    <property type="evidence" value="ECO:0007669"/>
    <property type="project" value="UniProtKB-EC"/>
</dbReference>
<evidence type="ECO:0000256" key="6">
    <source>
        <dbReference type="ARBA" id="ARBA00022722"/>
    </source>
</evidence>
<evidence type="ECO:0000256" key="1">
    <source>
        <dbReference type="ARBA" id="ARBA00000402"/>
    </source>
</evidence>
<feature type="domain" description="Metallo-beta-lactamase" evidence="12">
    <location>
        <begin position="544"/>
        <end position="767"/>
    </location>
</feature>
<feature type="region of interest" description="Disordered" evidence="11">
    <location>
        <begin position="287"/>
        <end position="306"/>
    </location>
</feature>
<dbReference type="InterPro" id="IPR049128">
    <property type="entry name" value="Pop8-like_dom"/>
</dbReference>
<dbReference type="EC" id="3.1.26.11" evidence="4"/>
<dbReference type="Proteomes" id="UP001214603">
    <property type="component" value="Chromosome 4"/>
</dbReference>
<evidence type="ECO:0000256" key="7">
    <source>
        <dbReference type="ARBA" id="ARBA00022723"/>
    </source>
</evidence>
<dbReference type="GO" id="GO:0005739">
    <property type="term" value="C:mitochondrion"/>
    <property type="evidence" value="ECO:0007669"/>
    <property type="project" value="TreeGrafter"/>
</dbReference>
<keyword evidence="9 13" id="KW-0378">Hydrolase</keyword>
<proteinExistence type="inferred from homology"/>
<accession>A0AAF0E0K2</accession>
<dbReference type="Pfam" id="PF20976">
    <property type="entry name" value="Pop8"/>
    <property type="match status" value="1"/>
</dbReference>
<evidence type="ECO:0000256" key="10">
    <source>
        <dbReference type="ARBA" id="ARBA00022833"/>
    </source>
</evidence>
<keyword evidence="8" id="KW-0255">Endonuclease</keyword>
<evidence type="ECO:0000256" key="11">
    <source>
        <dbReference type="SAM" id="MobiDB-lite"/>
    </source>
</evidence>